<evidence type="ECO:0000313" key="1">
    <source>
        <dbReference type="EMBL" id="GFH57066.1"/>
    </source>
</evidence>
<dbReference type="Gene3D" id="3.80.10.10">
    <property type="entry name" value="Ribonuclease Inhibitor"/>
    <property type="match status" value="1"/>
</dbReference>
<dbReference type="Pfam" id="PF13306">
    <property type="entry name" value="LRR_5"/>
    <property type="match status" value="1"/>
</dbReference>
<reference evidence="1 2" key="1">
    <citation type="journal article" date="2021" name="Sci. Rep.">
        <title>The genome of the diatom Chaetoceros tenuissimus carries an ancient integrated fragment of an extant virus.</title>
        <authorList>
            <person name="Hongo Y."/>
            <person name="Kimura K."/>
            <person name="Takaki Y."/>
            <person name="Yoshida Y."/>
            <person name="Baba S."/>
            <person name="Kobayashi G."/>
            <person name="Nagasaki K."/>
            <person name="Hano T."/>
            <person name="Tomaru Y."/>
        </authorList>
    </citation>
    <scope>NUCLEOTIDE SEQUENCE [LARGE SCALE GENOMIC DNA]</scope>
    <source>
        <strain evidence="1 2">NIES-3715</strain>
    </source>
</reference>
<keyword evidence="2" id="KW-1185">Reference proteome</keyword>
<dbReference type="InterPro" id="IPR026906">
    <property type="entry name" value="LRR_5"/>
</dbReference>
<sequence length="264" mass="30902">MRVQTEEWQRFIPGVRMYKGKKTLFYNGEILWDENGGYGLDTLIYNRKDRDSWEVIIILPGVEVIPEYTFEYCKSVKKVIMHDSVRRIEDRAFLNCYNLFYIRLSKTLEYIGFQSFYYCESLSSVFIPPSCLEIDDSAFSFCKKLIILSVPQETQLGNHVIQDTALFAKAEELGISNDSEQVNEFVHLMNHEAQYSLHRECASFETSEDNIFEILKERGLQSFVRENHIGITAARYLEENPFSEIDEFKLINKLVLDLMGEVMK</sequence>
<dbReference type="PANTHER" id="PTHR45661:SF3">
    <property type="entry name" value="IG-LIKE DOMAIN-CONTAINING PROTEIN"/>
    <property type="match status" value="1"/>
</dbReference>
<dbReference type="Proteomes" id="UP001054902">
    <property type="component" value="Unassembled WGS sequence"/>
</dbReference>
<proteinExistence type="predicted"/>
<evidence type="ECO:0000313" key="2">
    <source>
        <dbReference type="Proteomes" id="UP001054902"/>
    </source>
</evidence>
<dbReference type="AlphaFoldDB" id="A0AAD3D5I0"/>
<name>A0AAD3D5I0_9STRA</name>
<evidence type="ECO:0008006" key="3">
    <source>
        <dbReference type="Google" id="ProtNLM"/>
    </source>
</evidence>
<dbReference type="SUPFAM" id="SSF52058">
    <property type="entry name" value="L domain-like"/>
    <property type="match status" value="1"/>
</dbReference>
<accession>A0AAD3D5I0</accession>
<gene>
    <name evidence="1" type="ORF">CTEN210_13542</name>
</gene>
<dbReference type="InterPro" id="IPR053139">
    <property type="entry name" value="Surface_bspA-like"/>
</dbReference>
<dbReference type="PANTHER" id="PTHR45661">
    <property type="entry name" value="SURFACE ANTIGEN"/>
    <property type="match status" value="1"/>
</dbReference>
<dbReference type="EMBL" id="BLLK01000057">
    <property type="protein sequence ID" value="GFH57066.1"/>
    <property type="molecule type" value="Genomic_DNA"/>
</dbReference>
<protein>
    <recommendedName>
        <fullName evidence="3">Leucine-rich repeat domain-containing protein</fullName>
    </recommendedName>
</protein>
<comment type="caution">
    <text evidence="1">The sequence shown here is derived from an EMBL/GenBank/DDBJ whole genome shotgun (WGS) entry which is preliminary data.</text>
</comment>
<organism evidence="1 2">
    <name type="scientific">Chaetoceros tenuissimus</name>
    <dbReference type="NCBI Taxonomy" id="426638"/>
    <lineage>
        <taxon>Eukaryota</taxon>
        <taxon>Sar</taxon>
        <taxon>Stramenopiles</taxon>
        <taxon>Ochrophyta</taxon>
        <taxon>Bacillariophyta</taxon>
        <taxon>Coscinodiscophyceae</taxon>
        <taxon>Chaetocerotophycidae</taxon>
        <taxon>Chaetocerotales</taxon>
        <taxon>Chaetocerotaceae</taxon>
        <taxon>Chaetoceros</taxon>
    </lineage>
</organism>
<dbReference type="InterPro" id="IPR032675">
    <property type="entry name" value="LRR_dom_sf"/>
</dbReference>